<dbReference type="AlphaFoldDB" id="A0A1F7G7U5"/>
<protein>
    <recommendedName>
        <fullName evidence="3">ABC transporter domain-containing protein</fullName>
    </recommendedName>
</protein>
<evidence type="ECO:0000256" key="1">
    <source>
        <dbReference type="ARBA" id="ARBA00022741"/>
    </source>
</evidence>
<dbReference type="SMART" id="SM00382">
    <property type="entry name" value="AAA"/>
    <property type="match status" value="1"/>
</dbReference>
<feature type="domain" description="ABC transporter" evidence="3">
    <location>
        <begin position="5"/>
        <end position="233"/>
    </location>
</feature>
<reference evidence="4 5" key="1">
    <citation type="journal article" date="2016" name="Nat. Commun.">
        <title>Thousands of microbial genomes shed light on interconnected biogeochemical processes in an aquifer system.</title>
        <authorList>
            <person name="Anantharaman K."/>
            <person name="Brown C.T."/>
            <person name="Hug L.A."/>
            <person name="Sharon I."/>
            <person name="Castelle C.J."/>
            <person name="Probst A.J."/>
            <person name="Thomas B.C."/>
            <person name="Singh A."/>
            <person name="Wilkins M.J."/>
            <person name="Karaoz U."/>
            <person name="Brodie E.L."/>
            <person name="Williams K.H."/>
            <person name="Hubbard S.S."/>
            <person name="Banfield J.F."/>
        </authorList>
    </citation>
    <scope>NUCLEOTIDE SEQUENCE [LARGE SCALE GENOMIC DNA]</scope>
</reference>
<organism evidence="4 5">
    <name type="scientific">Candidatus Roizmanbacteria bacterium RIFCSPHIGHO2_01_FULL_39_12c</name>
    <dbReference type="NCBI Taxonomy" id="1802031"/>
    <lineage>
        <taxon>Bacteria</taxon>
        <taxon>Candidatus Roizmaniibacteriota</taxon>
    </lineage>
</organism>
<dbReference type="InterPro" id="IPR027417">
    <property type="entry name" value="P-loop_NTPase"/>
</dbReference>
<dbReference type="EMBL" id="MFZG01000043">
    <property type="protein sequence ID" value="OGK14993.1"/>
    <property type="molecule type" value="Genomic_DNA"/>
</dbReference>
<proteinExistence type="predicted"/>
<evidence type="ECO:0000256" key="2">
    <source>
        <dbReference type="ARBA" id="ARBA00022840"/>
    </source>
</evidence>
<comment type="caution">
    <text evidence="4">The sequence shown here is derived from an EMBL/GenBank/DDBJ whole genome shotgun (WGS) entry which is preliminary data.</text>
</comment>
<dbReference type="PANTHER" id="PTHR43582">
    <property type="entry name" value="LINEARMYCIN RESISTANCE ATP-BINDING PROTEIN LNRL"/>
    <property type="match status" value="1"/>
</dbReference>
<keyword evidence="1" id="KW-0547">Nucleotide-binding</keyword>
<evidence type="ECO:0000259" key="3">
    <source>
        <dbReference type="PROSITE" id="PS50893"/>
    </source>
</evidence>
<keyword evidence="2" id="KW-0067">ATP-binding</keyword>
<dbReference type="InterPro" id="IPR003593">
    <property type="entry name" value="AAA+_ATPase"/>
</dbReference>
<name>A0A1F7G7U5_9BACT</name>
<gene>
    <name evidence="4" type="ORF">A2774_01090</name>
</gene>
<evidence type="ECO:0000313" key="4">
    <source>
        <dbReference type="EMBL" id="OGK14993.1"/>
    </source>
</evidence>
<dbReference type="PROSITE" id="PS50893">
    <property type="entry name" value="ABC_TRANSPORTER_2"/>
    <property type="match status" value="1"/>
</dbReference>
<evidence type="ECO:0000313" key="5">
    <source>
        <dbReference type="Proteomes" id="UP000177208"/>
    </source>
</evidence>
<dbReference type="Gene3D" id="3.40.50.300">
    <property type="entry name" value="P-loop containing nucleotide triphosphate hydrolases"/>
    <property type="match status" value="1"/>
</dbReference>
<dbReference type="InterPro" id="IPR003439">
    <property type="entry name" value="ABC_transporter-like_ATP-bd"/>
</dbReference>
<dbReference type="GO" id="GO:0005524">
    <property type="term" value="F:ATP binding"/>
    <property type="evidence" value="ECO:0007669"/>
    <property type="project" value="UniProtKB-KW"/>
</dbReference>
<dbReference type="Proteomes" id="UP000177208">
    <property type="component" value="Unassembled WGS sequence"/>
</dbReference>
<dbReference type="SUPFAM" id="SSF52540">
    <property type="entry name" value="P-loop containing nucleoside triphosphate hydrolases"/>
    <property type="match status" value="1"/>
</dbReference>
<dbReference type="PANTHER" id="PTHR43582:SF2">
    <property type="entry name" value="LINEARMYCIN RESISTANCE ATP-BINDING PROTEIN LNRL"/>
    <property type="match status" value="1"/>
</dbReference>
<dbReference type="Pfam" id="PF00005">
    <property type="entry name" value="ABC_tran"/>
    <property type="match status" value="1"/>
</dbReference>
<accession>A0A1F7G7U5</accession>
<dbReference type="GO" id="GO:0016887">
    <property type="term" value="F:ATP hydrolysis activity"/>
    <property type="evidence" value="ECO:0007669"/>
    <property type="project" value="InterPro"/>
</dbReference>
<sequence length="308" mass="33972">MEITVAFNKVDYKIGTTTILNNISLDIKAGEITGFLGLNGAGKSTLLSLINGLRNQTSGKITLLGTELPSDDGRLRSKIGVVFQETALYEELTTFENLEFAAALYNLENTKERITEVLELLKLMDRKNQIVKTLSGGLKRRVAIARGFLHDPQLLIIDEPTLGVDVEARHAIWSHLRLLKSQGRTIIVATNYLDEAQALCDMVAVLHKGRLLTTASPDYLVSRAGYCLDVECDAEAGEKFIDILSGKKGVLRADTTPSGLSIFLKDRTLKKQMLDIIVGTGKINGFRFRSPDLAEVFKSLQEKNDHVP</sequence>